<keyword evidence="3" id="KW-1185">Reference proteome</keyword>
<feature type="compositionally biased region" description="Acidic residues" evidence="1">
    <location>
        <begin position="86"/>
        <end position="112"/>
    </location>
</feature>
<dbReference type="OrthoDB" id="4036636at2759"/>
<protein>
    <submittedName>
        <fullName evidence="2">LAFE_0C07558g1_1</fullName>
    </submittedName>
</protein>
<evidence type="ECO:0000256" key="1">
    <source>
        <dbReference type="SAM" id="MobiDB-lite"/>
    </source>
</evidence>
<evidence type="ECO:0000313" key="3">
    <source>
        <dbReference type="Proteomes" id="UP000190831"/>
    </source>
</evidence>
<feature type="region of interest" description="Disordered" evidence="1">
    <location>
        <begin position="55"/>
        <end position="122"/>
    </location>
</feature>
<feature type="region of interest" description="Disordered" evidence="1">
    <location>
        <begin position="1"/>
        <end position="26"/>
    </location>
</feature>
<dbReference type="Proteomes" id="UP000190831">
    <property type="component" value="Chromosome C"/>
</dbReference>
<name>A0A1G4M9T5_LACFM</name>
<accession>A0A1G4M9T5</accession>
<organism evidence="2 3">
    <name type="scientific">Lachancea fermentati</name>
    <name type="common">Zygosaccharomyces fermentati</name>
    <dbReference type="NCBI Taxonomy" id="4955"/>
    <lineage>
        <taxon>Eukaryota</taxon>
        <taxon>Fungi</taxon>
        <taxon>Dikarya</taxon>
        <taxon>Ascomycota</taxon>
        <taxon>Saccharomycotina</taxon>
        <taxon>Saccharomycetes</taxon>
        <taxon>Saccharomycetales</taxon>
        <taxon>Saccharomycetaceae</taxon>
        <taxon>Lachancea</taxon>
    </lineage>
</organism>
<dbReference type="EMBL" id="LT598485">
    <property type="protein sequence ID" value="SCW00590.1"/>
    <property type="molecule type" value="Genomic_DNA"/>
</dbReference>
<proteinExistence type="predicted"/>
<dbReference type="AlphaFoldDB" id="A0A1G4M9T5"/>
<reference evidence="2 3" key="1">
    <citation type="submission" date="2016-03" db="EMBL/GenBank/DDBJ databases">
        <authorList>
            <person name="Devillers H."/>
        </authorList>
    </citation>
    <scope>NUCLEOTIDE SEQUENCE [LARGE SCALE GENOMIC DNA]</scope>
    <source>
        <strain evidence="2">CBS 6772</strain>
    </source>
</reference>
<sequence length="122" mass="13042">MSQENQDTEREAASATASTAPVLPWDLTQQSIPVKSFTGYEVQLSGWVRHDKLKVHHDQDSAVPDDSPPAQVASSVRLPPVHADTDAEPDADADGGVDVDDDDVADDDDADDHLDHVPSSST</sequence>
<gene>
    <name evidence="2" type="ORF">LAFE_0C07558G</name>
</gene>
<evidence type="ECO:0000313" key="2">
    <source>
        <dbReference type="EMBL" id="SCW00590.1"/>
    </source>
</evidence>